<protein>
    <submittedName>
        <fullName evidence="1">Uncharacterized protein</fullName>
    </submittedName>
</protein>
<dbReference type="EMBL" id="FMSV02000532">
    <property type="protein sequence ID" value="SEH07499.1"/>
    <property type="molecule type" value="Genomic_DNA"/>
</dbReference>
<dbReference type="AlphaFoldDB" id="A0A1H6FDU9"/>
<evidence type="ECO:0000313" key="2">
    <source>
        <dbReference type="Proteomes" id="UP000236724"/>
    </source>
</evidence>
<gene>
    <name evidence="1" type="ORF">MBHS_03374</name>
</gene>
<sequence>MNGKPGIYPPIDVVYLNPDFSALIIENSLGNSQEIPPRSAQDFYPFSRRENQHIVSYVTVFTMRKTGKKTSEIGDVIRCELPYTKSGLT</sequence>
<keyword evidence="2" id="KW-1185">Reference proteome</keyword>
<dbReference type="Proteomes" id="UP000236724">
    <property type="component" value="Unassembled WGS sequence"/>
</dbReference>
<reference evidence="1 2" key="1">
    <citation type="submission" date="2016-10" db="EMBL/GenBank/DDBJ databases">
        <authorList>
            <person name="de Groot N.N."/>
        </authorList>
    </citation>
    <scope>NUCLEOTIDE SEQUENCE [LARGE SCALE GENOMIC DNA]</scope>
    <source>
        <strain evidence="1">MBHS1</strain>
    </source>
</reference>
<name>A0A1H6FDU9_9GAMM</name>
<organism evidence="1 2">
    <name type="scientific">Candidatus Venteria ishoeyi</name>
    <dbReference type="NCBI Taxonomy" id="1899563"/>
    <lineage>
        <taxon>Bacteria</taxon>
        <taxon>Pseudomonadati</taxon>
        <taxon>Pseudomonadota</taxon>
        <taxon>Gammaproteobacteria</taxon>
        <taxon>Thiotrichales</taxon>
        <taxon>Thiotrichaceae</taxon>
        <taxon>Venteria</taxon>
    </lineage>
</organism>
<proteinExistence type="predicted"/>
<accession>A0A1H6FDU9</accession>
<evidence type="ECO:0000313" key="1">
    <source>
        <dbReference type="EMBL" id="SEH07499.1"/>
    </source>
</evidence>